<feature type="domain" description="Bacterial Ig-like" evidence="2">
    <location>
        <begin position="619"/>
        <end position="699"/>
    </location>
</feature>
<dbReference type="GO" id="GO:0005975">
    <property type="term" value="P:carbohydrate metabolic process"/>
    <property type="evidence" value="ECO:0007669"/>
    <property type="project" value="UniProtKB-ARBA"/>
</dbReference>
<feature type="signal peptide" evidence="1">
    <location>
        <begin position="1"/>
        <end position="25"/>
    </location>
</feature>
<proteinExistence type="predicted"/>
<dbReference type="AlphaFoldDB" id="A0A840X8F6"/>
<organism evidence="3 4">
    <name type="scientific">Microcella frigidaquae</name>
    <dbReference type="NCBI Taxonomy" id="424758"/>
    <lineage>
        <taxon>Bacteria</taxon>
        <taxon>Bacillati</taxon>
        <taxon>Actinomycetota</taxon>
        <taxon>Actinomycetes</taxon>
        <taxon>Micrococcales</taxon>
        <taxon>Microbacteriaceae</taxon>
        <taxon>Microcella</taxon>
    </lineage>
</organism>
<dbReference type="Pfam" id="PF16640">
    <property type="entry name" value="Big_3_5"/>
    <property type="match status" value="1"/>
</dbReference>
<name>A0A840X8F6_9MICO</name>
<dbReference type="RefSeq" id="WP_153982635.1">
    <property type="nucleotide sequence ID" value="NZ_BAAANZ010000012.1"/>
</dbReference>
<dbReference type="InterPro" id="IPR032109">
    <property type="entry name" value="Big_3_5"/>
</dbReference>
<reference evidence="3 4" key="1">
    <citation type="submission" date="2020-08" db="EMBL/GenBank/DDBJ databases">
        <title>Sequencing the genomes of 1000 actinobacteria strains.</title>
        <authorList>
            <person name="Klenk H.-P."/>
        </authorList>
    </citation>
    <scope>NUCLEOTIDE SEQUENCE [LARGE SCALE GENOMIC DNA]</scope>
    <source>
        <strain evidence="3 4">DSM 23889</strain>
    </source>
</reference>
<dbReference type="OrthoDB" id="3636760at2"/>
<sequence>MQNSLFARGLALTSIGAILVGAAVAAPAVADPAADQYGQLRIFGSDTTQDVMQGLANAVNTAADENLLANYLAVGSLTVQIDAGGTMAPRANGSSAGRDFLRVAIGQTATANVARPGGAGNTIAVGSDAIGKIDVARSSSGPGANAAANGVLAYVPFAKDALTMAVKDGSPLAVVPWYIGKGEDTTSKPNLAAVYKGSVKYAYVAGSVGSYTYVGVGPDATLPVDAPEGTVAYQLRPVLPQAGSGTRSYFIVDVLGLADNNTSIPAEIRSASIVIDGTTYSVQEHDGTVMGLDQTVIGPFSIGQYVAFANNAPGVTDRRNGAVLLPLKATEGATAAEPYVTVGDGPLVKANPAFTAATRNVFNIVPSRLLDDPSTLIHEVFYGSTSLLCEQTATIELYGFLPIGSECGDDSIRAYAPTADNTSTVTWTPPTAIEVGASTSVEVVVDSKVHRQGGTVRILNGDTVVGQAAVAPHVATATATVQVPVTVTTDATSASLRAVFIPTLPGIVGSQTAVASVPVSAPTASFVSTKSTATIGGVMTVVGWVTGAEGGTVELWDGATRLQAYTLDEGENGFGFRVTAAKLSYAFQVRYVPPTGSNLAPSSSVERPVTVAKATPTIKASAATVSAGTRGKVKVTVAAINGVTPTGRVEVYRGSTRVGSGTLSRGAVTITLSSIPRGTHTLSVRYLGDTKFNAVRTTARFVVR</sequence>
<evidence type="ECO:0000256" key="1">
    <source>
        <dbReference type="SAM" id="SignalP"/>
    </source>
</evidence>
<dbReference type="Proteomes" id="UP000552883">
    <property type="component" value="Unassembled WGS sequence"/>
</dbReference>
<feature type="chain" id="PRO_5032822574" description="Bacterial Ig-like domain-containing protein" evidence="1">
    <location>
        <begin position="26"/>
        <end position="704"/>
    </location>
</feature>
<evidence type="ECO:0000259" key="2">
    <source>
        <dbReference type="Pfam" id="PF16640"/>
    </source>
</evidence>
<protein>
    <recommendedName>
        <fullName evidence="2">Bacterial Ig-like domain-containing protein</fullName>
    </recommendedName>
</protein>
<dbReference type="InterPro" id="IPR013783">
    <property type="entry name" value="Ig-like_fold"/>
</dbReference>
<dbReference type="EMBL" id="JACHBS010000001">
    <property type="protein sequence ID" value="MBB5617484.1"/>
    <property type="molecule type" value="Genomic_DNA"/>
</dbReference>
<keyword evidence="1" id="KW-0732">Signal</keyword>
<evidence type="ECO:0000313" key="4">
    <source>
        <dbReference type="Proteomes" id="UP000552883"/>
    </source>
</evidence>
<accession>A0A840X8F6</accession>
<keyword evidence="4" id="KW-1185">Reference proteome</keyword>
<comment type="caution">
    <text evidence="3">The sequence shown here is derived from an EMBL/GenBank/DDBJ whole genome shotgun (WGS) entry which is preliminary data.</text>
</comment>
<gene>
    <name evidence="3" type="ORF">BJ959_000980</name>
</gene>
<evidence type="ECO:0000313" key="3">
    <source>
        <dbReference type="EMBL" id="MBB5617484.1"/>
    </source>
</evidence>
<dbReference type="Gene3D" id="2.60.40.10">
    <property type="entry name" value="Immunoglobulins"/>
    <property type="match status" value="1"/>
</dbReference>